<gene>
    <name evidence="2" type="ORF">BD626DRAFT_515153</name>
</gene>
<name>A0A550BY24_9AGAR</name>
<reference evidence="2 3" key="1">
    <citation type="journal article" date="2019" name="New Phytol.">
        <title>Comparative genomics reveals unique wood-decay strategies and fruiting body development in the Schizophyllaceae.</title>
        <authorList>
            <person name="Almasi E."/>
            <person name="Sahu N."/>
            <person name="Krizsan K."/>
            <person name="Balint B."/>
            <person name="Kovacs G.M."/>
            <person name="Kiss B."/>
            <person name="Cseklye J."/>
            <person name="Drula E."/>
            <person name="Henrissat B."/>
            <person name="Nagy I."/>
            <person name="Chovatia M."/>
            <person name="Adam C."/>
            <person name="LaButti K."/>
            <person name="Lipzen A."/>
            <person name="Riley R."/>
            <person name="Grigoriev I.V."/>
            <person name="Nagy L.G."/>
        </authorList>
    </citation>
    <scope>NUCLEOTIDE SEQUENCE [LARGE SCALE GENOMIC DNA]</scope>
    <source>
        <strain evidence="2 3">NL-1724</strain>
    </source>
</reference>
<dbReference type="AlphaFoldDB" id="A0A550BY24"/>
<keyword evidence="3" id="KW-1185">Reference proteome</keyword>
<feature type="region of interest" description="Disordered" evidence="1">
    <location>
        <begin position="91"/>
        <end position="110"/>
    </location>
</feature>
<dbReference type="Proteomes" id="UP000320762">
    <property type="component" value="Unassembled WGS sequence"/>
</dbReference>
<sequence>MSSRRSLLLTRPITHPVNMTAPRDAIMPKSMRPAMGCPLGSLYGNALESQRREPRAPGVYRWSRGSYYGPSQSVYCGPVRNVYATARSSARVNSTRTEVPPPTPSSGAAPDVTDMHALAAHLGSIKVDTDSARAVDANLPAIDAELEALLREVAAWDTPLDPVLDLHF</sequence>
<protein>
    <submittedName>
        <fullName evidence="2">Uncharacterized protein</fullName>
    </submittedName>
</protein>
<accession>A0A550BY24</accession>
<dbReference type="EMBL" id="VDMD01000048">
    <property type="protein sequence ID" value="TRM57406.1"/>
    <property type="molecule type" value="Genomic_DNA"/>
</dbReference>
<comment type="caution">
    <text evidence="2">The sequence shown here is derived from an EMBL/GenBank/DDBJ whole genome shotgun (WGS) entry which is preliminary data.</text>
</comment>
<evidence type="ECO:0000313" key="2">
    <source>
        <dbReference type="EMBL" id="TRM57406.1"/>
    </source>
</evidence>
<evidence type="ECO:0000256" key="1">
    <source>
        <dbReference type="SAM" id="MobiDB-lite"/>
    </source>
</evidence>
<organism evidence="2 3">
    <name type="scientific">Schizophyllum amplum</name>
    <dbReference type="NCBI Taxonomy" id="97359"/>
    <lineage>
        <taxon>Eukaryota</taxon>
        <taxon>Fungi</taxon>
        <taxon>Dikarya</taxon>
        <taxon>Basidiomycota</taxon>
        <taxon>Agaricomycotina</taxon>
        <taxon>Agaricomycetes</taxon>
        <taxon>Agaricomycetidae</taxon>
        <taxon>Agaricales</taxon>
        <taxon>Schizophyllaceae</taxon>
        <taxon>Schizophyllum</taxon>
    </lineage>
</organism>
<proteinExistence type="predicted"/>
<evidence type="ECO:0000313" key="3">
    <source>
        <dbReference type="Proteomes" id="UP000320762"/>
    </source>
</evidence>